<dbReference type="Proteomes" id="UP001597229">
    <property type="component" value="Unassembled WGS sequence"/>
</dbReference>
<dbReference type="Gene3D" id="1.10.10.10">
    <property type="entry name" value="Winged helix-like DNA-binding domain superfamily/Winged helix DNA-binding domain"/>
    <property type="match status" value="1"/>
</dbReference>
<dbReference type="PANTHER" id="PTHR30136">
    <property type="entry name" value="HELIX-TURN-HELIX TRANSCRIPTIONAL REGULATOR, ICLR FAMILY"/>
    <property type="match status" value="1"/>
</dbReference>
<sequence>MTQAPERPSRPGVLERATMILDAFEDAPGPLGLDEIAEITELPRTTVFRLLSTLKELGWVHHDRRGYAPGRRLTPHGGDSEHLDIRAAASVALNELQLATDAVVHLSVLDGPIVHYLDKVGGARATTIPSRVGGRIIATDSVSGLAMLAVLTPEKVDALVGHLDRTPGGLESVHHELAAVRRRKGIAILDGLPGTGISSMATAVPGPRGQRPLAAISVVRRGHLPLPVVGPLLLAAARTTSRTLYPDWAPPKRTTALRLA</sequence>
<dbReference type="SMART" id="SM00346">
    <property type="entry name" value="HTH_ICLR"/>
    <property type="match status" value="1"/>
</dbReference>
<evidence type="ECO:0000259" key="4">
    <source>
        <dbReference type="PROSITE" id="PS51077"/>
    </source>
</evidence>
<dbReference type="InterPro" id="IPR036388">
    <property type="entry name" value="WH-like_DNA-bd_sf"/>
</dbReference>
<evidence type="ECO:0000259" key="5">
    <source>
        <dbReference type="PROSITE" id="PS51078"/>
    </source>
</evidence>
<dbReference type="InterPro" id="IPR029016">
    <property type="entry name" value="GAF-like_dom_sf"/>
</dbReference>
<feature type="domain" description="IclR-ED" evidence="5">
    <location>
        <begin position="72"/>
        <end position="246"/>
    </location>
</feature>
<dbReference type="SUPFAM" id="SSF55781">
    <property type="entry name" value="GAF domain-like"/>
    <property type="match status" value="1"/>
</dbReference>
<dbReference type="Pfam" id="PF01614">
    <property type="entry name" value="IclR_C"/>
    <property type="match status" value="1"/>
</dbReference>
<dbReference type="PROSITE" id="PS51078">
    <property type="entry name" value="ICLR_ED"/>
    <property type="match status" value="1"/>
</dbReference>
<dbReference type="RefSeq" id="WP_367919566.1">
    <property type="nucleotide sequence ID" value="NZ_BAABAC010000023.1"/>
</dbReference>
<dbReference type="Pfam" id="PF09339">
    <property type="entry name" value="HTH_IclR"/>
    <property type="match status" value="1"/>
</dbReference>
<evidence type="ECO:0000256" key="3">
    <source>
        <dbReference type="ARBA" id="ARBA00023163"/>
    </source>
</evidence>
<dbReference type="PANTHER" id="PTHR30136:SF35">
    <property type="entry name" value="HTH-TYPE TRANSCRIPTIONAL REGULATOR RV1719"/>
    <property type="match status" value="1"/>
</dbReference>
<dbReference type="PROSITE" id="PS51077">
    <property type="entry name" value="HTH_ICLR"/>
    <property type="match status" value="1"/>
</dbReference>
<keyword evidence="7" id="KW-1185">Reference proteome</keyword>
<dbReference type="EMBL" id="JBHTLX010000023">
    <property type="protein sequence ID" value="MFD1250287.1"/>
    <property type="molecule type" value="Genomic_DNA"/>
</dbReference>
<evidence type="ECO:0000256" key="1">
    <source>
        <dbReference type="ARBA" id="ARBA00023015"/>
    </source>
</evidence>
<keyword evidence="3" id="KW-0804">Transcription</keyword>
<accession>A0ABW3W4U5</accession>
<organism evidence="6 7">
    <name type="scientific">Nocardioides ginsengisoli</name>
    <dbReference type="NCBI Taxonomy" id="363868"/>
    <lineage>
        <taxon>Bacteria</taxon>
        <taxon>Bacillati</taxon>
        <taxon>Actinomycetota</taxon>
        <taxon>Actinomycetes</taxon>
        <taxon>Propionibacteriales</taxon>
        <taxon>Nocardioidaceae</taxon>
        <taxon>Nocardioides</taxon>
    </lineage>
</organism>
<protein>
    <submittedName>
        <fullName evidence="6">IclR family transcriptional regulator</fullName>
    </submittedName>
</protein>
<reference evidence="7" key="1">
    <citation type="journal article" date="2019" name="Int. J. Syst. Evol. Microbiol.">
        <title>The Global Catalogue of Microorganisms (GCM) 10K type strain sequencing project: providing services to taxonomists for standard genome sequencing and annotation.</title>
        <authorList>
            <consortium name="The Broad Institute Genomics Platform"/>
            <consortium name="The Broad Institute Genome Sequencing Center for Infectious Disease"/>
            <person name="Wu L."/>
            <person name="Ma J."/>
        </authorList>
    </citation>
    <scope>NUCLEOTIDE SEQUENCE [LARGE SCALE GENOMIC DNA]</scope>
    <source>
        <strain evidence="7">CCUG 52478</strain>
    </source>
</reference>
<comment type="caution">
    <text evidence="6">The sequence shown here is derived from an EMBL/GenBank/DDBJ whole genome shotgun (WGS) entry which is preliminary data.</text>
</comment>
<feature type="domain" description="HTH iclR-type" evidence="4">
    <location>
        <begin position="11"/>
        <end position="71"/>
    </location>
</feature>
<dbReference type="InterPro" id="IPR005471">
    <property type="entry name" value="Tscrpt_reg_IclR_N"/>
</dbReference>
<gene>
    <name evidence="6" type="ORF">ACFQ3F_21010</name>
</gene>
<dbReference type="Gene3D" id="3.30.450.40">
    <property type="match status" value="1"/>
</dbReference>
<name>A0ABW3W4U5_9ACTN</name>
<evidence type="ECO:0000313" key="7">
    <source>
        <dbReference type="Proteomes" id="UP001597229"/>
    </source>
</evidence>
<dbReference type="InterPro" id="IPR036390">
    <property type="entry name" value="WH_DNA-bd_sf"/>
</dbReference>
<dbReference type="SUPFAM" id="SSF46785">
    <property type="entry name" value="Winged helix' DNA-binding domain"/>
    <property type="match status" value="1"/>
</dbReference>
<dbReference type="InterPro" id="IPR014757">
    <property type="entry name" value="Tscrpt_reg_IclR_C"/>
</dbReference>
<keyword evidence="1" id="KW-0805">Transcription regulation</keyword>
<evidence type="ECO:0000313" key="6">
    <source>
        <dbReference type="EMBL" id="MFD1250287.1"/>
    </source>
</evidence>
<keyword evidence="2" id="KW-0238">DNA-binding</keyword>
<proteinExistence type="predicted"/>
<dbReference type="InterPro" id="IPR050707">
    <property type="entry name" value="HTH_MetabolicPath_Reg"/>
</dbReference>
<evidence type="ECO:0000256" key="2">
    <source>
        <dbReference type="ARBA" id="ARBA00023125"/>
    </source>
</evidence>